<dbReference type="GO" id="GO:0005730">
    <property type="term" value="C:nucleolus"/>
    <property type="evidence" value="ECO:0007669"/>
    <property type="project" value="UniProtKB-SubCell"/>
</dbReference>
<feature type="binding site" evidence="8">
    <location>
        <position position="312"/>
    </location>
    <ligand>
        <name>Zn(2+)</name>
        <dbReference type="ChEBI" id="CHEBI:29105"/>
    </ligand>
</feature>
<name>A0A4Q1BFM7_TREME</name>
<reference evidence="12 13" key="1">
    <citation type="submission" date="2016-06" db="EMBL/GenBank/DDBJ databases">
        <title>Evolution of pathogenesis and genome organization in the Tremellales.</title>
        <authorList>
            <person name="Cuomo C."/>
            <person name="Litvintseva A."/>
            <person name="Heitman J."/>
            <person name="Chen Y."/>
            <person name="Sun S."/>
            <person name="Springer D."/>
            <person name="Dromer F."/>
            <person name="Young S."/>
            <person name="Zeng Q."/>
            <person name="Chapman S."/>
            <person name="Gujja S."/>
            <person name="Saif S."/>
            <person name="Birren B."/>
        </authorList>
    </citation>
    <scope>NUCLEOTIDE SEQUENCE [LARGE SCALE GENOMIC DNA]</scope>
    <source>
        <strain evidence="12 13">ATCC 28783</strain>
    </source>
</reference>
<dbReference type="AlphaFoldDB" id="A0A4Q1BFM7"/>
<proteinExistence type="inferred from homology"/>
<feature type="region of interest" description="Disordered" evidence="9">
    <location>
        <begin position="233"/>
        <end position="255"/>
    </location>
</feature>
<keyword evidence="6 7" id="KW-0539">Nucleus</keyword>
<evidence type="ECO:0000256" key="6">
    <source>
        <dbReference type="ARBA" id="ARBA00023242"/>
    </source>
</evidence>
<evidence type="ECO:0000256" key="8">
    <source>
        <dbReference type="PIRSR" id="PIRSR037125-1"/>
    </source>
</evidence>
<dbReference type="GO" id="GO:0030490">
    <property type="term" value="P:maturation of SSU-rRNA"/>
    <property type="evidence" value="ECO:0007669"/>
    <property type="project" value="TreeGrafter"/>
</dbReference>
<dbReference type="InterPro" id="IPR017117">
    <property type="entry name" value="Nob1_euk"/>
</dbReference>
<feature type="binding site" evidence="8">
    <location>
        <position position="309"/>
    </location>
    <ligand>
        <name>Zn(2+)</name>
        <dbReference type="ChEBI" id="CHEBI:29105"/>
    </ligand>
</feature>
<dbReference type="GO" id="GO:0016787">
    <property type="term" value="F:hydrolase activity"/>
    <property type="evidence" value="ECO:0007669"/>
    <property type="project" value="UniProtKB-KW"/>
</dbReference>
<dbReference type="InterPro" id="IPR014881">
    <property type="entry name" value="NOB1_Zn-bd"/>
</dbReference>
<dbReference type="VEuPathDB" id="FungiDB:TREMEDRAFT_14959"/>
<dbReference type="SUPFAM" id="SSF144206">
    <property type="entry name" value="NOB1 zinc finger-like"/>
    <property type="match status" value="1"/>
</dbReference>
<dbReference type="FunCoup" id="A0A4Q1BFM7">
    <property type="interactions" value="367"/>
</dbReference>
<evidence type="ECO:0000259" key="10">
    <source>
        <dbReference type="Pfam" id="PF08772"/>
    </source>
</evidence>
<keyword evidence="2" id="KW-0540">Nuclease</keyword>
<keyword evidence="5 7" id="KW-0862">Zinc</keyword>
<dbReference type="InterPro" id="IPR036283">
    <property type="entry name" value="NOB1_Zf-like_sf"/>
</dbReference>
<dbReference type="GO" id="GO:0005737">
    <property type="term" value="C:cytoplasm"/>
    <property type="evidence" value="ECO:0007669"/>
    <property type="project" value="UniProtKB-ARBA"/>
</dbReference>
<dbReference type="PIRSF" id="PIRSF037125">
    <property type="entry name" value="D-site_20S_pre-rRNA_nuclease"/>
    <property type="match status" value="1"/>
</dbReference>
<dbReference type="Pfam" id="PF08772">
    <property type="entry name" value="Zn_ribbon_NOB1"/>
    <property type="match status" value="1"/>
</dbReference>
<dbReference type="EMBL" id="SDIL01000168">
    <property type="protein sequence ID" value="RXK34963.1"/>
    <property type="molecule type" value="Genomic_DNA"/>
</dbReference>
<evidence type="ECO:0000256" key="3">
    <source>
        <dbReference type="ARBA" id="ARBA00022723"/>
    </source>
</evidence>
<dbReference type="PANTHER" id="PTHR12814">
    <property type="entry name" value="RNA-BINDING PROTEIN NOB1"/>
    <property type="match status" value="1"/>
</dbReference>
<evidence type="ECO:0000313" key="12">
    <source>
        <dbReference type="EMBL" id="RXK34963.1"/>
    </source>
</evidence>
<dbReference type="GO" id="GO:0004521">
    <property type="term" value="F:RNA endonuclease activity"/>
    <property type="evidence" value="ECO:0007669"/>
    <property type="project" value="UniProtKB-UniRule"/>
</dbReference>
<evidence type="ECO:0000256" key="7">
    <source>
        <dbReference type="PIRNR" id="PIRNR037125"/>
    </source>
</evidence>
<dbReference type="STRING" id="5217.A0A4Q1BFM7"/>
<organism evidence="12 13">
    <name type="scientific">Tremella mesenterica</name>
    <name type="common">Jelly fungus</name>
    <dbReference type="NCBI Taxonomy" id="5217"/>
    <lineage>
        <taxon>Eukaryota</taxon>
        <taxon>Fungi</taxon>
        <taxon>Dikarya</taxon>
        <taxon>Basidiomycota</taxon>
        <taxon>Agaricomycotina</taxon>
        <taxon>Tremellomycetes</taxon>
        <taxon>Tremellales</taxon>
        <taxon>Tremellaceae</taxon>
        <taxon>Tremella</taxon>
    </lineage>
</organism>
<protein>
    <recommendedName>
        <fullName evidence="7">20S-pre-rRNA D-site endonuclease NOB1</fullName>
    </recommendedName>
</protein>
<dbReference type="FunFam" id="3.40.50.1010:FF:000020">
    <property type="entry name" value="20S-pre-rRNA D-site endonuclease NOB1"/>
    <property type="match status" value="1"/>
</dbReference>
<gene>
    <name evidence="12" type="ORF">M231_07777</name>
</gene>
<evidence type="ECO:0000256" key="1">
    <source>
        <dbReference type="ARBA" id="ARBA00005858"/>
    </source>
</evidence>
<comment type="subcellular location">
    <subcellularLocation>
        <location evidence="7">Nucleus</location>
        <location evidence="7">Nucleolus</location>
    </subcellularLocation>
</comment>
<evidence type="ECO:0000259" key="11">
    <source>
        <dbReference type="Pfam" id="PF17146"/>
    </source>
</evidence>
<dbReference type="GO" id="GO:0046872">
    <property type="term" value="F:metal ion binding"/>
    <property type="evidence" value="ECO:0007669"/>
    <property type="project" value="UniProtKB-UniRule"/>
</dbReference>
<comment type="similarity">
    <text evidence="1 7">Belongs to the NOB1 family.</text>
</comment>
<comment type="function">
    <text evidence="7">Required for the synthesis of 40S ribosome subunits. Has a role in processing 20S pre-rRNA into the mature 18S rRNA, where it is required for cleavage at the 3' end of the mature 18S rRNA (D-site). Accompanies the 20S pre-rRNA from the nucleus to the cytoplasm.</text>
</comment>
<keyword evidence="4" id="KW-0378">Hydrolase</keyword>
<evidence type="ECO:0000256" key="9">
    <source>
        <dbReference type="SAM" id="MobiDB-lite"/>
    </source>
</evidence>
<sequence length="459" mass="50030">MTLSYSSIASQASKDPIQTIAQLSDQVSVEVSLPSQAGPSKQSLNVKHLVLDAGPFLSFTPLRHLAQRLYTTPQVVAELRDPRSREHFQNLGLQGVDVKVESPRSDALARVIEFSKKTGDYAVLSQTDLGVVALTLQYELMENGEANVRTDPGQRKGKPGEEGKRIESGGEPEEIDRIDVEEVSSPLDEVDAEHQVSEASITLQQVSLKPQVTSLSSGDAGQIDTLASSQVVEDDEESGGEWITPSTLNKHRSHDLGLTTGGDDSDRPLAAACMTGDYAVQNVLLGMGLGLVGDEGKRISKVRSWVLRCHACFKICRDPSKRFCPSCGNATLLRTTITTSASGKQRIHLKRNFQYHLRGTKYSIPDSKPGRAKGQQKGGSGLILREDQGEWLDALKTQQWQKAKEEKKIARGVLEGWNDPDWLPDILTVGNSGKGRNGPGGMPTIGHGRKNPNQARRKR</sequence>
<dbReference type="Pfam" id="PF17146">
    <property type="entry name" value="PIN_6"/>
    <property type="match status" value="1"/>
</dbReference>
<evidence type="ECO:0000256" key="4">
    <source>
        <dbReference type="ARBA" id="ARBA00022801"/>
    </source>
</evidence>
<feature type="domain" description="Nin one binding (NOB1) Zn-ribbon-like" evidence="10">
    <location>
        <begin position="299"/>
        <end position="370"/>
    </location>
</feature>
<evidence type="ECO:0000313" key="13">
    <source>
        <dbReference type="Proteomes" id="UP000289152"/>
    </source>
</evidence>
<feature type="domain" description="Ribonuclease PIN" evidence="11">
    <location>
        <begin position="49"/>
        <end position="137"/>
    </location>
</feature>
<dbReference type="Proteomes" id="UP000289152">
    <property type="component" value="Unassembled WGS sequence"/>
</dbReference>
<feature type="region of interest" description="Disordered" evidence="9">
    <location>
        <begin position="425"/>
        <end position="459"/>
    </location>
</feature>
<feature type="compositionally biased region" description="Gly residues" evidence="9">
    <location>
        <begin position="432"/>
        <end position="443"/>
    </location>
</feature>
<accession>A0A4Q1BFM7</accession>
<dbReference type="InterPro" id="IPR039907">
    <property type="entry name" value="NOB1"/>
</dbReference>
<dbReference type="InParanoid" id="A0A4Q1BFM7"/>
<dbReference type="InterPro" id="IPR033411">
    <property type="entry name" value="Ribonuclease_PIN"/>
</dbReference>
<dbReference type="CDD" id="cd09876">
    <property type="entry name" value="PIN_Nob1-like"/>
    <property type="match status" value="1"/>
</dbReference>
<dbReference type="OrthoDB" id="446759at2759"/>
<feature type="region of interest" description="Disordered" evidence="9">
    <location>
        <begin position="145"/>
        <end position="178"/>
    </location>
</feature>
<evidence type="ECO:0000256" key="2">
    <source>
        <dbReference type="ARBA" id="ARBA00022722"/>
    </source>
</evidence>
<feature type="compositionally biased region" description="Basic and acidic residues" evidence="9">
    <location>
        <begin position="152"/>
        <end position="168"/>
    </location>
</feature>
<dbReference type="GO" id="GO:0030688">
    <property type="term" value="C:preribosome, small subunit precursor"/>
    <property type="evidence" value="ECO:0007669"/>
    <property type="project" value="TreeGrafter"/>
</dbReference>
<dbReference type="Gene3D" id="6.20.210.10">
    <property type="entry name" value="Nin one binding (NOB1), Zn-ribbon-like"/>
    <property type="match status" value="1"/>
</dbReference>
<keyword evidence="13" id="KW-1185">Reference proteome</keyword>
<feature type="compositionally biased region" description="Basic residues" evidence="9">
    <location>
        <begin position="447"/>
        <end position="459"/>
    </location>
</feature>
<keyword evidence="3 7" id="KW-0479">Metal-binding</keyword>
<evidence type="ECO:0000256" key="5">
    <source>
        <dbReference type="ARBA" id="ARBA00022833"/>
    </source>
</evidence>
<comment type="caution">
    <text evidence="12">The sequence shown here is derived from an EMBL/GenBank/DDBJ whole genome shotgun (WGS) entry which is preliminary data.</text>
</comment>
<feature type="binding site" evidence="8">
    <location>
        <position position="327"/>
    </location>
    <ligand>
        <name>Zn(2+)</name>
        <dbReference type="ChEBI" id="CHEBI:29105"/>
    </ligand>
</feature>
<dbReference type="PANTHER" id="PTHR12814:SF2">
    <property type="entry name" value="RNA-BINDING PROTEIN NOB1"/>
    <property type="match status" value="1"/>
</dbReference>
<feature type="binding site" evidence="8">
    <location>
        <position position="324"/>
    </location>
    <ligand>
        <name>Zn(2+)</name>
        <dbReference type="ChEBI" id="CHEBI:29105"/>
    </ligand>
</feature>
<dbReference type="Gene3D" id="3.40.50.1010">
    <property type="entry name" value="5'-nuclease"/>
    <property type="match status" value="1"/>
</dbReference>